<evidence type="ECO:0000256" key="3">
    <source>
        <dbReference type="SAM" id="MobiDB-lite"/>
    </source>
</evidence>
<dbReference type="Pfam" id="PF02373">
    <property type="entry name" value="JmjC"/>
    <property type="match status" value="1"/>
</dbReference>
<dbReference type="Pfam" id="PF21323">
    <property type="entry name" value="KDM5_C-hel"/>
    <property type="match status" value="1"/>
</dbReference>
<evidence type="ECO:0000259" key="4">
    <source>
        <dbReference type="PROSITE" id="PS51184"/>
    </source>
</evidence>
<sequence>MYPPNSGGDEPEEPERSNTSDLSLDRAEGGGAREELQVPVISHPSLLLPSYSLRAPRAGAWLCGETQHGSVLFHCRGEPKTWYGVPGGKAEVFEDAMRCAAPELFQAQPDLLHQLVTIMNPNILQASGVPIFRTDQNAGEFVVTFPRSYHAGFNQGYNFAEAVNFAPADWLPIGRVCVSHYSMLRRFCVFSHDELVCKMAADPERLDISLAASTYQDMLKMVETEREQRRRLLEWGITDAEREAFELLPDDERQCDYCKTTCFLSAVTCSCNSSKLVCIPHREHLCECPPSNHCLRISSLEGKD</sequence>
<dbReference type="Pfam" id="PF02928">
    <property type="entry name" value="zf-C5HC2"/>
    <property type="match status" value="1"/>
</dbReference>
<gene>
    <name evidence="5" type="ORF">V5799_013120</name>
</gene>
<dbReference type="GO" id="GO:0046872">
    <property type="term" value="F:metal ion binding"/>
    <property type="evidence" value="ECO:0007669"/>
    <property type="project" value="UniProtKB-KW"/>
</dbReference>
<name>A0AAQ4E6Y6_AMBAM</name>
<accession>A0AAQ4E6Y6</accession>
<dbReference type="GO" id="GO:0034647">
    <property type="term" value="F:histone H3K4me/H3K4me2/H3K4me3 demethylase activity"/>
    <property type="evidence" value="ECO:0007669"/>
    <property type="project" value="TreeGrafter"/>
</dbReference>
<comment type="caution">
    <text evidence="5">The sequence shown here is derived from an EMBL/GenBank/DDBJ whole genome shotgun (WGS) entry which is preliminary data.</text>
</comment>
<dbReference type="SMART" id="SM00558">
    <property type="entry name" value="JmjC"/>
    <property type="match status" value="1"/>
</dbReference>
<keyword evidence="1" id="KW-0479">Metal-binding</keyword>
<dbReference type="PANTHER" id="PTHR10694:SF33">
    <property type="entry name" value="LYSINE-SPECIFIC DEMETHYLASE 5"/>
    <property type="match status" value="1"/>
</dbReference>
<evidence type="ECO:0000256" key="2">
    <source>
        <dbReference type="ARBA" id="ARBA00023004"/>
    </source>
</evidence>
<dbReference type="GO" id="GO:0006355">
    <property type="term" value="P:regulation of DNA-templated transcription"/>
    <property type="evidence" value="ECO:0007669"/>
    <property type="project" value="TreeGrafter"/>
</dbReference>
<proteinExistence type="predicted"/>
<feature type="region of interest" description="Disordered" evidence="3">
    <location>
        <begin position="1"/>
        <end position="36"/>
    </location>
</feature>
<feature type="compositionally biased region" description="Basic and acidic residues" evidence="3">
    <location>
        <begin position="14"/>
        <end position="36"/>
    </location>
</feature>
<dbReference type="GO" id="GO:0000785">
    <property type="term" value="C:chromatin"/>
    <property type="evidence" value="ECO:0007669"/>
    <property type="project" value="TreeGrafter"/>
</dbReference>
<dbReference type="SUPFAM" id="SSF51197">
    <property type="entry name" value="Clavaminate synthase-like"/>
    <property type="match status" value="1"/>
</dbReference>
<evidence type="ECO:0000256" key="1">
    <source>
        <dbReference type="ARBA" id="ARBA00022723"/>
    </source>
</evidence>
<dbReference type="Proteomes" id="UP001321473">
    <property type="component" value="Unassembled WGS sequence"/>
</dbReference>
<protein>
    <recommendedName>
        <fullName evidence="4">JmjC domain-containing protein</fullName>
    </recommendedName>
</protein>
<organism evidence="5 6">
    <name type="scientific">Amblyomma americanum</name>
    <name type="common">Lone star tick</name>
    <dbReference type="NCBI Taxonomy" id="6943"/>
    <lineage>
        <taxon>Eukaryota</taxon>
        <taxon>Metazoa</taxon>
        <taxon>Ecdysozoa</taxon>
        <taxon>Arthropoda</taxon>
        <taxon>Chelicerata</taxon>
        <taxon>Arachnida</taxon>
        <taxon>Acari</taxon>
        <taxon>Parasitiformes</taxon>
        <taxon>Ixodida</taxon>
        <taxon>Ixodoidea</taxon>
        <taxon>Ixodidae</taxon>
        <taxon>Amblyomminae</taxon>
        <taxon>Amblyomma</taxon>
    </lineage>
</organism>
<evidence type="ECO:0000313" key="5">
    <source>
        <dbReference type="EMBL" id="KAK8770418.1"/>
    </source>
</evidence>
<dbReference type="InterPro" id="IPR004198">
    <property type="entry name" value="Znf_C5HC2"/>
</dbReference>
<keyword evidence="2" id="KW-0408">Iron</keyword>
<feature type="domain" description="JmjC" evidence="4">
    <location>
        <begin position="11"/>
        <end position="182"/>
    </location>
</feature>
<reference evidence="5 6" key="1">
    <citation type="journal article" date="2023" name="Arcadia Sci">
        <title>De novo assembly of a long-read Amblyomma americanum tick genome.</title>
        <authorList>
            <person name="Chou S."/>
            <person name="Poskanzer K.E."/>
            <person name="Rollins M."/>
            <person name="Thuy-Boun P.S."/>
        </authorList>
    </citation>
    <scope>NUCLEOTIDE SEQUENCE [LARGE SCALE GENOMIC DNA]</scope>
    <source>
        <strain evidence="5">F_SG_1</strain>
        <tissue evidence="5">Salivary glands</tissue>
    </source>
</reference>
<evidence type="ECO:0000313" key="6">
    <source>
        <dbReference type="Proteomes" id="UP001321473"/>
    </source>
</evidence>
<dbReference type="PROSITE" id="PS51184">
    <property type="entry name" value="JMJC"/>
    <property type="match status" value="1"/>
</dbReference>
<dbReference type="AlphaFoldDB" id="A0AAQ4E6Y6"/>
<dbReference type="PANTHER" id="PTHR10694">
    <property type="entry name" value="LYSINE-SPECIFIC DEMETHYLASE"/>
    <property type="match status" value="1"/>
</dbReference>
<dbReference type="GO" id="GO:0005634">
    <property type="term" value="C:nucleus"/>
    <property type="evidence" value="ECO:0007669"/>
    <property type="project" value="TreeGrafter"/>
</dbReference>
<dbReference type="InterPro" id="IPR048615">
    <property type="entry name" value="KDM5_C-hel"/>
</dbReference>
<dbReference type="Gene3D" id="2.60.120.650">
    <property type="entry name" value="Cupin"/>
    <property type="match status" value="1"/>
</dbReference>
<dbReference type="InterPro" id="IPR003347">
    <property type="entry name" value="JmjC_dom"/>
</dbReference>
<keyword evidence="6" id="KW-1185">Reference proteome</keyword>
<dbReference type="EMBL" id="JARKHS020021179">
    <property type="protein sequence ID" value="KAK8770418.1"/>
    <property type="molecule type" value="Genomic_DNA"/>
</dbReference>